<evidence type="ECO:0000259" key="7">
    <source>
        <dbReference type="Pfam" id="PF02687"/>
    </source>
</evidence>
<feature type="transmembrane region" description="Helical" evidence="6">
    <location>
        <begin position="104"/>
        <end position="129"/>
    </location>
</feature>
<dbReference type="KEGG" id="dor:Desor_1527"/>
<evidence type="ECO:0000313" key="8">
    <source>
        <dbReference type="EMBL" id="AET67178.1"/>
    </source>
</evidence>
<protein>
    <submittedName>
        <fullName evidence="8">ABC-type transport system, involved in lipoprotein release, permease component</fullName>
    </submittedName>
</protein>
<evidence type="ECO:0000256" key="3">
    <source>
        <dbReference type="ARBA" id="ARBA00022692"/>
    </source>
</evidence>
<dbReference type="InterPro" id="IPR027022">
    <property type="entry name" value="ABC_permease_BceB-typ"/>
</dbReference>
<feature type="transmembrane region" description="Helical" evidence="6">
    <location>
        <begin position="547"/>
        <end position="569"/>
    </location>
</feature>
<keyword evidence="9" id="KW-1185">Reference proteome</keyword>
<dbReference type="OrthoDB" id="9781780at2"/>
<dbReference type="RefSeq" id="WP_014183997.1">
    <property type="nucleotide sequence ID" value="NC_016584.1"/>
</dbReference>
<dbReference type="GO" id="GO:0005886">
    <property type="term" value="C:plasma membrane"/>
    <property type="evidence" value="ECO:0007669"/>
    <property type="project" value="UniProtKB-SubCell"/>
</dbReference>
<evidence type="ECO:0000256" key="6">
    <source>
        <dbReference type="PIRNR" id="PIRNR018968"/>
    </source>
</evidence>
<keyword evidence="8" id="KW-0449">Lipoprotein</keyword>
<keyword evidence="3 6" id="KW-0812">Transmembrane</keyword>
<dbReference type="EMBL" id="CP003108">
    <property type="protein sequence ID" value="AET67178.1"/>
    <property type="molecule type" value="Genomic_DNA"/>
</dbReference>
<feature type="transmembrane region" description="Helical" evidence="6">
    <location>
        <begin position="204"/>
        <end position="224"/>
    </location>
</feature>
<proteinExistence type="inferred from homology"/>
<dbReference type="PANTHER" id="PTHR46795">
    <property type="entry name" value="ABC TRANSPORTER PERMEASE-RELATED-RELATED"/>
    <property type="match status" value="1"/>
</dbReference>
<comment type="subcellular location">
    <subcellularLocation>
        <location evidence="1 6">Cell membrane</location>
        <topology evidence="1 6">Multi-pass membrane protein</topology>
    </subcellularLocation>
</comment>
<accession>G7WAW7</accession>
<evidence type="ECO:0000256" key="5">
    <source>
        <dbReference type="ARBA" id="ARBA00023136"/>
    </source>
</evidence>
<feature type="domain" description="ABC3 transporter permease C-terminal" evidence="7">
    <location>
        <begin position="555"/>
        <end position="667"/>
    </location>
</feature>
<feature type="transmembrane region" description="Helical" evidence="6">
    <location>
        <begin position="60"/>
        <end position="83"/>
    </location>
</feature>
<dbReference type="HOGENOM" id="CLU_022800_1_1_9"/>
<evidence type="ECO:0000256" key="4">
    <source>
        <dbReference type="ARBA" id="ARBA00022989"/>
    </source>
</evidence>
<feature type="transmembrane region" description="Helical" evidence="6">
    <location>
        <begin position="283"/>
        <end position="306"/>
    </location>
</feature>
<dbReference type="InterPro" id="IPR003838">
    <property type="entry name" value="ABC3_permease_C"/>
</dbReference>
<dbReference type="GO" id="GO:0055085">
    <property type="term" value="P:transmembrane transport"/>
    <property type="evidence" value="ECO:0007669"/>
    <property type="project" value="UniProtKB-UniRule"/>
</dbReference>
<keyword evidence="2 6" id="KW-1003">Cell membrane</keyword>
<evidence type="ECO:0000313" key="9">
    <source>
        <dbReference type="Proteomes" id="UP000006346"/>
    </source>
</evidence>
<dbReference type="STRING" id="768706.Desor_1527"/>
<dbReference type="Proteomes" id="UP000006346">
    <property type="component" value="Chromosome"/>
</dbReference>
<dbReference type="AlphaFoldDB" id="G7WAW7"/>
<reference evidence="8 9" key="2">
    <citation type="journal article" date="2012" name="J. Bacteriol.">
        <title>Complete genome sequences of Desulfosporosinus orientis DSM765T, Desulfosporosinus youngiae DSM17734T, Desulfosporosinus meridiei DSM13257T, and Desulfosporosinus acidiphilus DSM22704T.</title>
        <authorList>
            <person name="Pester M."/>
            <person name="Brambilla E."/>
            <person name="Alazard D."/>
            <person name="Rattei T."/>
            <person name="Weinmaier T."/>
            <person name="Han J."/>
            <person name="Lucas S."/>
            <person name="Lapidus A."/>
            <person name="Cheng J.F."/>
            <person name="Goodwin L."/>
            <person name="Pitluck S."/>
            <person name="Peters L."/>
            <person name="Ovchinnikova G."/>
            <person name="Teshima H."/>
            <person name="Detter J.C."/>
            <person name="Han C.S."/>
            <person name="Tapia R."/>
            <person name="Land M.L."/>
            <person name="Hauser L."/>
            <person name="Kyrpides N.C."/>
            <person name="Ivanova N.N."/>
            <person name="Pagani I."/>
            <person name="Huntmann M."/>
            <person name="Wei C.L."/>
            <person name="Davenport K.W."/>
            <person name="Daligault H."/>
            <person name="Chain P.S."/>
            <person name="Chen A."/>
            <person name="Mavromatis K."/>
            <person name="Markowitz V."/>
            <person name="Szeto E."/>
            <person name="Mikhailova N."/>
            <person name="Pati A."/>
            <person name="Wagner M."/>
            <person name="Woyke T."/>
            <person name="Ollivier B."/>
            <person name="Klenk H.P."/>
            <person name="Spring S."/>
            <person name="Loy A."/>
        </authorList>
    </citation>
    <scope>NUCLEOTIDE SEQUENCE [LARGE SCALE GENOMIC DNA]</scope>
    <source>
        <strain evidence="9">ATCC 19365 / DSM 765 / NCIMB 8382 / VKM B-1628</strain>
    </source>
</reference>
<feature type="transmembrane region" description="Helical" evidence="6">
    <location>
        <begin position="603"/>
        <end position="622"/>
    </location>
</feature>
<feature type="transmembrane region" description="Helical" evidence="6">
    <location>
        <begin position="149"/>
        <end position="175"/>
    </location>
</feature>
<comment type="similarity">
    <text evidence="6">Belongs to the ABC-4 integral membrane protein family.</text>
</comment>
<feature type="transmembrane region" description="Helical" evidence="6">
    <location>
        <begin position="642"/>
        <end position="662"/>
    </location>
</feature>
<dbReference type="PATRIC" id="fig|768706.3.peg.1512"/>
<evidence type="ECO:0000256" key="2">
    <source>
        <dbReference type="ARBA" id="ARBA00022475"/>
    </source>
</evidence>
<organism evidence="8 9">
    <name type="scientific">Desulfosporosinus orientis (strain ATCC 19365 / DSM 765 / NCIMB 8382 / VKM B-1628 / Singapore I)</name>
    <name type="common">Desulfotomaculum orientis</name>
    <dbReference type="NCBI Taxonomy" id="768706"/>
    <lineage>
        <taxon>Bacteria</taxon>
        <taxon>Bacillati</taxon>
        <taxon>Bacillota</taxon>
        <taxon>Clostridia</taxon>
        <taxon>Eubacteriales</taxon>
        <taxon>Desulfitobacteriaceae</taxon>
        <taxon>Desulfosporosinus</taxon>
    </lineage>
</organism>
<feature type="transmembrane region" description="Helical" evidence="6">
    <location>
        <begin position="14"/>
        <end position="34"/>
    </location>
</feature>
<keyword evidence="4 6" id="KW-1133">Transmembrane helix</keyword>
<dbReference type="InterPro" id="IPR052536">
    <property type="entry name" value="ABC-4_Integral_Memb_Prot"/>
</dbReference>
<name>G7WAW7_DESOD</name>
<sequence>MYFKLSLRNVKKSFSNYTLYFLTLSFGVCLFYVFNSIEAQKAMMHISESAFEIMKSITRIMNVISVFISFILGFLIVYANNFLIKRRKREFGVYMTLGMEKSKVSAILIIETFVIGIFSLTAGLLAGIFLSQGLSVVTASLFQVDMTAYTFIFSLNALLKTILYFGIIFLIAIAVNTLSISKYKLIDLINAGKQNEKQWVRKPIITFLMIVLAIIFIGLGYKMALKYGIATFDRKIIIECILGAVGTFLLFASLSGSIINFFKANEGVYYRRLNMFIMRQISSRINTAYISMSFISLMLFVTIGIFSTAIGMTSVLNKGYADAAPFDISVRSEGDVNIIRELSEKNGIDVNKYASGISQYKIYKYKPQALTAGLVFQKVEKYLPQGSEDTIQKKIYPLPIYFMTLSDYNKILDLKKEQEITLADNQAAVLTQFAWADADYQECLKQFIAQGNKLNLNGTEFSVYPQLQAKGIENDSDSMMLLIFPDKMAADGAVVKSVLCFDCQGDSIAQQDSFLNAFKASPKAPSEKMEVASKNAIVAQGGGSKAIIAFVGIYVGIIFLITSAAVLAMQQLSEAADNKHRYAILKKIGADNKQISQAIFKQTAIYFLIPLAVACIHSIVGIKVANDAVRMVGSLNATANTLVTASIILFVYGAYFIATYCCSRNIILHNKLQ</sequence>
<dbReference type="PIRSF" id="PIRSF018968">
    <property type="entry name" value="ABC_permease_BceB"/>
    <property type="match status" value="1"/>
</dbReference>
<keyword evidence="6" id="KW-0813">Transport</keyword>
<keyword evidence="5 6" id="KW-0472">Membrane</keyword>
<reference evidence="9" key="1">
    <citation type="submission" date="2011-11" db="EMBL/GenBank/DDBJ databases">
        <title>Complete sequence of Desulfosporosinus orientis DSM 765.</title>
        <authorList>
            <person name="Lucas S."/>
            <person name="Han J."/>
            <person name="Lapidus A."/>
            <person name="Cheng J.-F."/>
            <person name="Goodwin L."/>
            <person name="Pitluck S."/>
            <person name="Peters L."/>
            <person name="Ovchinnikova G."/>
            <person name="Teshima H."/>
            <person name="Detter J.C."/>
            <person name="Han C."/>
            <person name="Tapia R."/>
            <person name="Land M."/>
            <person name="Hauser L."/>
            <person name="Kyrpides N."/>
            <person name="Ivanova N."/>
            <person name="Pagani I."/>
            <person name="Pester M."/>
            <person name="Spring S."/>
            <person name="Ollivier B."/>
            <person name="Rattei T."/>
            <person name="Klenk H.-P."/>
            <person name="Wagner M."/>
            <person name="Loy A."/>
            <person name="Woyke T."/>
        </authorList>
    </citation>
    <scope>NUCLEOTIDE SEQUENCE [LARGE SCALE GENOMIC DNA]</scope>
    <source>
        <strain evidence="9">ATCC 19365 / DSM 765 / NCIMB 8382 / VKM B-1628</strain>
    </source>
</reference>
<feature type="transmembrane region" description="Helical" evidence="6">
    <location>
        <begin position="236"/>
        <end position="262"/>
    </location>
</feature>
<gene>
    <name evidence="8" type="ordered locus">Desor_1527</name>
</gene>
<feature type="domain" description="ABC3 transporter permease C-terminal" evidence="7">
    <location>
        <begin position="62"/>
        <end position="175"/>
    </location>
</feature>
<evidence type="ECO:0000256" key="1">
    <source>
        <dbReference type="ARBA" id="ARBA00004651"/>
    </source>
</evidence>
<dbReference type="PANTHER" id="PTHR46795:SF3">
    <property type="entry name" value="ABC TRANSPORTER PERMEASE"/>
    <property type="match status" value="1"/>
</dbReference>
<dbReference type="Pfam" id="PF02687">
    <property type="entry name" value="FtsX"/>
    <property type="match status" value="2"/>
</dbReference>
<dbReference type="eggNOG" id="COG0577">
    <property type="taxonomic scope" value="Bacteria"/>
</dbReference>